<reference evidence="1" key="1">
    <citation type="journal article" date="2015" name="Nature">
        <title>Complex archaea that bridge the gap between prokaryotes and eukaryotes.</title>
        <authorList>
            <person name="Spang A."/>
            <person name="Saw J.H."/>
            <person name="Jorgensen S.L."/>
            <person name="Zaremba-Niedzwiedzka K."/>
            <person name="Martijn J."/>
            <person name="Lind A.E."/>
            <person name="van Eijk R."/>
            <person name="Schleper C."/>
            <person name="Guy L."/>
            <person name="Ettema T.J."/>
        </authorList>
    </citation>
    <scope>NUCLEOTIDE SEQUENCE</scope>
</reference>
<evidence type="ECO:0000313" key="1">
    <source>
        <dbReference type="EMBL" id="KKM68957.1"/>
    </source>
</evidence>
<proteinExistence type="predicted"/>
<accession>A0A0F9MIF7</accession>
<protein>
    <submittedName>
        <fullName evidence="1">Uncharacterized protein</fullName>
    </submittedName>
</protein>
<organism evidence="1">
    <name type="scientific">marine sediment metagenome</name>
    <dbReference type="NCBI Taxonomy" id="412755"/>
    <lineage>
        <taxon>unclassified sequences</taxon>
        <taxon>metagenomes</taxon>
        <taxon>ecological metagenomes</taxon>
    </lineage>
</organism>
<comment type="caution">
    <text evidence="1">The sequence shown here is derived from an EMBL/GenBank/DDBJ whole genome shotgun (WGS) entry which is preliminary data.</text>
</comment>
<dbReference type="AlphaFoldDB" id="A0A0F9MIF7"/>
<name>A0A0F9MIF7_9ZZZZ</name>
<dbReference type="EMBL" id="LAZR01010074">
    <property type="protein sequence ID" value="KKM68957.1"/>
    <property type="molecule type" value="Genomic_DNA"/>
</dbReference>
<gene>
    <name evidence="1" type="ORF">LCGC14_1455610</name>
</gene>
<sequence>MFGNGRRRNGRYDDTVTKLKCPLCHEKIMAGAVTIVGERYKCISCNAWFKMENDKLKYIDFWLVK</sequence>